<gene>
    <name evidence="2" type="ORF">L1049_022898</name>
</gene>
<dbReference type="EMBL" id="JBBPBK010000011">
    <property type="protein sequence ID" value="KAK9275631.1"/>
    <property type="molecule type" value="Genomic_DNA"/>
</dbReference>
<organism evidence="2 3">
    <name type="scientific">Liquidambar formosana</name>
    <name type="common">Formosan gum</name>
    <dbReference type="NCBI Taxonomy" id="63359"/>
    <lineage>
        <taxon>Eukaryota</taxon>
        <taxon>Viridiplantae</taxon>
        <taxon>Streptophyta</taxon>
        <taxon>Embryophyta</taxon>
        <taxon>Tracheophyta</taxon>
        <taxon>Spermatophyta</taxon>
        <taxon>Magnoliopsida</taxon>
        <taxon>eudicotyledons</taxon>
        <taxon>Gunneridae</taxon>
        <taxon>Pentapetalae</taxon>
        <taxon>Saxifragales</taxon>
        <taxon>Altingiaceae</taxon>
        <taxon>Liquidambar</taxon>
    </lineage>
</organism>
<dbReference type="GO" id="GO:0008270">
    <property type="term" value="F:zinc ion binding"/>
    <property type="evidence" value="ECO:0007669"/>
    <property type="project" value="UniProtKB-UniRule"/>
</dbReference>
<comment type="similarity">
    <text evidence="1">Belongs to the FHY3/FAR1 family.</text>
</comment>
<dbReference type="AlphaFoldDB" id="A0AAP0RD85"/>
<name>A0AAP0RD85_LIQFO</name>
<reference evidence="2 3" key="1">
    <citation type="journal article" date="2024" name="Plant J.">
        <title>Genome sequences and population genomics reveal climatic adaptation and genomic divergence between two closely related sweetgum species.</title>
        <authorList>
            <person name="Xu W.Q."/>
            <person name="Ren C.Q."/>
            <person name="Zhang X.Y."/>
            <person name="Comes H.P."/>
            <person name="Liu X.H."/>
            <person name="Li Y.G."/>
            <person name="Kettle C.J."/>
            <person name="Jalonen R."/>
            <person name="Gaisberger H."/>
            <person name="Ma Y.Z."/>
            <person name="Qiu Y.X."/>
        </authorList>
    </citation>
    <scope>NUCLEOTIDE SEQUENCE [LARGE SCALE GENOMIC DNA]</scope>
    <source>
        <strain evidence="2">Hangzhou</strain>
    </source>
</reference>
<evidence type="ECO:0000313" key="3">
    <source>
        <dbReference type="Proteomes" id="UP001415857"/>
    </source>
</evidence>
<proteinExistence type="inferred from homology"/>
<evidence type="ECO:0000313" key="2">
    <source>
        <dbReference type="EMBL" id="KAK9275631.1"/>
    </source>
</evidence>
<evidence type="ECO:0000256" key="1">
    <source>
        <dbReference type="RuleBase" id="RU367018"/>
    </source>
</evidence>
<keyword evidence="3" id="KW-1185">Reference proteome</keyword>
<dbReference type="GO" id="GO:0006355">
    <property type="term" value="P:regulation of DNA-templated transcription"/>
    <property type="evidence" value="ECO:0007669"/>
    <property type="project" value="UniProtKB-UniRule"/>
</dbReference>
<accession>A0AAP0RD85</accession>
<keyword evidence="1" id="KW-0479">Metal-binding</keyword>
<keyword evidence="1" id="KW-0863">Zinc-finger</keyword>
<keyword evidence="1" id="KW-0862">Zinc</keyword>
<dbReference type="PANTHER" id="PTHR31669">
    <property type="entry name" value="PROTEIN FAR1-RELATED SEQUENCE 10-RELATED"/>
    <property type="match status" value="1"/>
</dbReference>
<dbReference type="Proteomes" id="UP001415857">
    <property type="component" value="Unassembled WGS sequence"/>
</dbReference>
<sequence length="386" mass="44349">MSYSQRAESNHSFVKKYLDRCNSLMDLVTRFNRALAKQRYGELQADHVDHQQRPMLRTPIAFERQMAEIYTHSMFKNFQCELWECMNYGSTIKIDDEFQTIYEVERHVFDDGNSSQRENENGEQIPDRVRLVVDDKVSDVSRYNCKNFEWEGIPCRHLLHIFVCRKQLVELLGKYIMMRWTKGAKCRRLMEDSGVNMEDAGDRGMLLFRNELYGIVGRVVDGVVFSVEDTELLKEDLLLFEQKMKSLSIGDCSNNLRTTSICPPISSTPMLLQPNQVRSKGCGKRLTGGKKKTREQNLRKCNGCGQWGQSHVKKNCPALMDIPAPSNTVRTIHSRGPISNDDVVSSTGKVHKYVMETMGDKLQQWIGMAMGWVGCGSELSHTRPRL</sequence>
<dbReference type="GO" id="GO:0005634">
    <property type="term" value="C:nucleus"/>
    <property type="evidence" value="ECO:0007669"/>
    <property type="project" value="UniProtKB-SubCell"/>
</dbReference>
<dbReference type="PANTHER" id="PTHR31669:SF302">
    <property type="entry name" value="PROTEIN FAR1-RELATED SEQUENCE"/>
    <property type="match status" value="1"/>
</dbReference>
<dbReference type="InterPro" id="IPR031052">
    <property type="entry name" value="FHY3/FAR1"/>
</dbReference>
<comment type="caution">
    <text evidence="2">The sequence shown here is derived from an EMBL/GenBank/DDBJ whole genome shotgun (WGS) entry which is preliminary data.</text>
</comment>
<comment type="function">
    <text evidence="1">Putative transcription activator involved in regulating light control of development.</text>
</comment>
<protein>
    <recommendedName>
        <fullName evidence="1">Protein FAR1-RELATED SEQUENCE</fullName>
    </recommendedName>
</protein>
<comment type="subcellular location">
    <subcellularLocation>
        <location evidence="1">Nucleus</location>
    </subcellularLocation>
</comment>
<keyword evidence="1" id="KW-0539">Nucleus</keyword>